<proteinExistence type="predicted"/>
<keyword evidence="2" id="KW-1185">Reference proteome</keyword>
<dbReference type="RefSeq" id="WP_194030572.1">
    <property type="nucleotide sequence ID" value="NZ_JADEWZ010000025.1"/>
</dbReference>
<comment type="caution">
    <text evidence="1">The sequence shown here is derived from an EMBL/GenBank/DDBJ whole genome shotgun (WGS) entry which is preliminary data.</text>
</comment>
<gene>
    <name evidence="1" type="ORF">IQ249_16410</name>
</gene>
<dbReference type="EMBL" id="JADEWZ010000025">
    <property type="protein sequence ID" value="MBE9117485.1"/>
    <property type="molecule type" value="Genomic_DNA"/>
</dbReference>
<evidence type="ECO:0000313" key="2">
    <source>
        <dbReference type="Proteomes" id="UP000654482"/>
    </source>
</evidence>
<sequence length="70" mass="8122">MEFVVCINNQNYLASLEVRKIYQILPDVKVTACNMIRIVDESGEDYLDPNRYFLPIELPESTKQILTSAR</sequence>
<organism evidence="1 2">
    <name type="scientific">Lusitaniella coriacea LEGE 07157</name>
    <dbReference type="NCBI Taxonomy" id="945747"/>
    <lineage>
        <taxon>Bacteria</taxon>
        <taxon>Bacillati</taxon>
        <taxon>Cyanobacteriota</taxon>
        <taxon>Cyanophyceae</taxon>
        <taxon>Spirulinales</taxon>
        <taxon>Lusitaniellaceae</taxon>
        <taxon>Lusitaniella</taxon>
    </lineage>
</organism>
<accession>A0A8J7DYI0</accession>
<protein>
    <submittedName>
        <fullName evidence="1">Uncharacterized protein</fullName>
    </submittedName>
</protein>
<dbReference type="AlphaFoldDB" id="A0A8J7DYI0"/>
<evidence type="ECO:0000313" key="1">
    <source>
        <dbReference type="EMBL" id="MBE9117485.1"/>
    </source>
</evidence>
<dbReference type="Proteomes" id="UP000654482">
    <property type="component" value="Unassembled WGS sequence"/>
</dbReference>
<reference evidence="1" key="1">
    <citation type="submission" date="2020-10" db="EMBL/GenBank/DDBJ databases">
        <authorList>
            <person name="Castelo-Branco R."/>
            <person name="Eusebio N."/>
            <person name="Adriana R."/>
            <person name="Vieira A."/>
            <person name="Brugerolle De Fraissinette N."/>
            <person name="Rezende De Castro R."/>
            <person name="Schneider M.P."/>
            <person name="Vasconcelos V."/>
            <person name="Leao P.N."/>
        </authorList>
    </citation>
    <scope>NUCLEOTIDE SEQUENCE</scope>
    <source>
        <strain evidence="1">LEGE 07157</strain>
    </source>
</reference>
<name>A0A8J7DYI0_9CYAN</name>